<feature type="signal peptide" evidence="2">
    <location>
        <begin position="1"/>
        <end position="30"/>
    </location>
</feature>
<name>A0A9D1DJ19_9FIRM</name>
<feature type="compositionally biased region" description="Acidic residues" evidence="1">
    <location>
        <begin position="77"/>
        <end position="87"/>
    </location>
</feature>
<sequence length="286" mass="31380">MKRRNKLKRHLLFPCLMLVTLLTTMPVALGASRPRTTPDVTVEDTLPPETETAPETPVLPETPEDPSVPDTPAAPDLTEEPDPEDDAAQAPPETEPLTAEELFSTTLFIGDSRTVGLQEYGGMTGATFFSDVGMSVFTVQDKTVSVPGLGKLTLEELLTEKSFDRIHLMLGINELGYDMNAIVQQYGQVVEYIRELQPDATLYLGANLHVSASRSQSDSIYNNPRLNQLNQQIEALADGQQVIYLDVNPLFDDASGALNADLTGDGTHVYASAYATWSQWLYESMQ</sequence>
<evidence type="ECO:0000313" key="5">
    <source>
        <dbReference type="Proteomes" id="UP000824239"/>
    </source>
</evidence>
<dbReference type="Proteomes" id="UP000824239">
    <property type="component" value="Unassembled WGS sequence"/>
</dbReference>
<protein>
    <submittedName>
        <fullName evidence="4">Lipase</fullName>
    </submittedName>
</protein>
<gene>
    <name evidence="4" type="ORF">IAA53_09610</name>
</gene>
<proteinExistence type="predicted"/>
<dbReference type="InterPro" id="IPR036514">
    <property type="entry name" value="SGNH_hydro_sf"/>
</dbReference>
<evidence type="ECO:0000313" key="4">
    <source>
        <dbReference type="EMBL" id="HIR51508.1"/>
    </source>
</evidence>
<dbReference type="Pfam" id="PF13472">
    <property type="entry name" value="Lipase_GDSL_2"/>
    <property type="match status" value="1"/>
</dbReference>
<dbReference type="EMBL" id="DVHE01000075">
    <property type="protein sequence ID" value="HIR51508.1"/>
    <property type="molecule type" value="Genomic_DNA"/>
</dbReference>
<reference evidence="4" key="1">
    <citation type="submission" date="2020-10" db="EMBL/GenBank/DDBJ databases">
        <authorList>
            <person name="Gilroy R."/>
        </authorList>
    </citation>
    <scope>NUCLEOTIDE SEQUENCE</scope>
    <source>
        <strain evidence="4">ChiBcec15-4380</strain>
    </source>
</reference>
<organism evidence="4 5">
    <name type="scientific">Candidatus Avoscillospira avicola</name>
    <dbReference type="NCBI Taxonomy" id="2840706"/>
    <lineage>
        <taxon>Bacteria</taxon>
        <taxon>Bacillati</taxon>
        <taxon>Bacillota</taxon>
        <taxon>Clostridia</taxon>
        <taxon>Eubacteriales</taxon>
        <taxon>Oscillospiraceae</taxon>
        <taxon>Oscillospiraceae incertae sedis</taxon>
        <taxon>Candidatus Avoscillospira</taxon>
    </lineage>
</organism>
<reference evidence="4" key="2">
    <citation type="journal article" date="2021" name="PeerJ">
        <title>Extensive microbial diversity within the chicken gut microbiome revealed by metagenomics and culture.</title>
        <authorList>
            <person name="Gilroy R."/>
            <person name="Ravi A."/>
            <person name="Getino M."/>
            <person name="Pursley I."/>
            <person name="Horton D.L."/>
            <person name="Alikhan N.F."/>
            <person name="Baker D."/>
            <person name="Gharbi K."/>
            <person name="Hall N."/>
            <person name="Watson M."/>
            <person name="Adriaenssens E.M."/>
            <person name="Foster-Nyarko E."/>
            <person name="Jarju S."/>
            <person name="Secka A."/>
            <person name="Antonio M."/>
            <person name="Oren A."/>
            <person name="Chaudhuri R.R."/>
            <person name="La Ragione R."/>
            <person name="Hildebrand F."/>
            <person name="Pallen M.J."/>
        </authorList>
    </citation>
    <scope>NUCLEOTIDE SEQUENCE</scope>
    <source>
        <strain evidence="4">ChiBcec15-4380</strain>
    </source>
</reference>
<evidence type="ECO:0000256" key="1">
    <source>
        <dbReference type="SAM" id="MobiDB-lite"/>
    </source>
</evidence>
<accession>A0A9D1DJ19</accession>
<dbReference type="SUPFAM" id="SSF52266">
    <property type="entry name" value="SGNH hydrolase"/>
    <property type="match status" value="1"/>
</dbReference>
<feature type="compositionally biased region" description="Low complexity" evidence="1">
    <location>
        <begin position="88"/>
        <end position="100"/>
    </location>
</feature>
<evidence type="ECO:0000256" key="2">
    <source>
        <dbReference type="SAM" id="SignalP"/>
    </source>
</evidence>
<evidence type="ECO:0000259" key="3">
    <source>
        <dbReference type="Pfam" id="PF13472"/>
    </source>
</evidence>
<dbReference type="AlphaFoldDB" id="A0A9D1DJ19"/>
<feature type="chain" id="PRO_5039732506" evidence="2">
    <location>
        <begin position="31"/>
        <end position="286"/>
    </location>
</feature>
<dbReference type="InterPro" id="IPR013830">
    <property type="entry name" value="SGNH_hydro"/>
</dbReference>
<feature type="compositionally biased region" description="Low complexity" evidence="1">
    <location>
        <begin position="43"/>
        <end position="61"/>
    </location>
</feature>
<feature type="domain" description="SGNH hydrolase-type esterase" evidence="3">
    <location>
        <begin position="108"/>
        <end position="274"/>
    </location>
</feature>
<comment type="caution">
    <text evidence="4">The sequence shown here is derived from an EMBL/GenBank/DDBJ whole genome shotgun (WGS) entry which is preliminary data.</text>
</comment>
<keyword evidence="2" id="KW-0732">Signal</keyword>
<feature type="region of interest" description="Disordered" evidence="1">
    <location>
        <begin position="31"/>
        <end position="100"/>
    </location>
</feature>
<dbReference type="Gene3D" id="3.40.50.1110">
    <property type="entry name" value="SGNH hydrolase"/>
    <property type="match status" value="1"/>
</dbReference>